<name>A0ABX0U796_9FLAO</name>
<proteinExistence type="predicted"/>
<comment type="caution">
    <text evidence="1">The sequence shown here is derived from an EMBL/GenBank/DDBJ whole genome shotgun (WGS) entry which is preliminary data.</text>
</comment>
<accession>A0ABX0U796</accession>
<protein>
    <submittedName>
        <fullName evidence="1">Uncharacterized protein</fullName>
    </submittedName>
</protein>
<dbReference type="Proteomes" id="UP000745859">
    <property type="component" value="Unassembled WGS sequence"/>
</dbReference>
<organism evidence="1 2">
    <name type="scientific">Wenyingzhuangia heitensis</name>
    <dbReference type="NCBI Taxonomy" id="1487859"/>
    <lineage>
        <taxon>Bacteria</taxon>
        <taxon>Pseudomonadati</taxon>
        <taxon>Bacteroidota</taxon>
        <taxon>Flavobacteriia</taxon>
        <taxon>Flavobacteriales</taxon>
        <taxon>Flavobacteriaceae</taxon>
        <taxon>Wenyingzhuangia</taxon>
    </lineage>
</organism>
<evidence type="ECO:0000313" key="2">
    <source>
        <dbReference type="Proteomes" id="UP000745859"/>
    </source>
</evidence>
<dbReference type="EMBL" id="JAASQL010000001">
    <property type="protein sequence ID" value="NIJ44633.1"/>
    <property type="molecule type" value="Genomic_DNA"/>
</dbReference>
<evidence type="ECO:0000313" key="1">
    <source>
        <dbReference type="EMBL" id="NIJ44633.1"/>
    </source>
</evidence>
<reference evidence="1 2" key="1">
    <citation type="submission" date="2020-03" db="EMBL/GenBank/DDBJ databases">
        <title>Genomic Encyclopedia of Type Strains, Phase IV (KMG-IV): sequencing the most valuable type-strain genomes for metagenomic binning, comparative biology and taxonomic classification.</title>
        <authorList>
            <person name="Goeker M."/>
        </authorList>
    </citation>
    <scope>NUCLEOTIDE SEQUENCE [LARGE SCALE GENOMIC DNA]</scope>
    <source>
        <strain evidence="1 2">DSM 101599</strain>
    </source>
</reference>
<sequence>MFERIHSIGKGIIDQIKIELVLELCKYIK</sequence>
<gene>
    <name evidence="1" type="ORF">FHR24_001072</name>
</gene>
<keyword evidence="2" id="KW-1185">Reference proteome</keyword>